<proteinExistence type="predicted"/>
<organism evidence="1">
    <name type="scientific">Billgrantia gudaonensis</name>
    <dbReference type="NCBI Taxonomy" id="376427"/>
    <lineage>
        <taxon>Bacteria</taxon>
        <taxon>Pseudomonadati</taxon>
        <taxon>Pseudomonadota</taxon>
        <taxon>Gammaproteobacteria</taxon>
        <taxon>Oceanospirillales</taxon>
        <taxon>Halomonadaceae</taxon>
        <taxon>Billgrantia</taxon>
    </lineage>
</organism>
<evidence type="ECO:0000313" key="1">
    <source>
        <dbReference type="EMBL" id="RUA22359.1"/>
    </source>
</evidence>
<dbReference type="AlphaFoldDB" id="A0A432JIQ7"/>
<sequence length="89" mass="9739">MAIAEAIDNEALPLLSAGAPARCAGEQRLRGAAVHASTAASRTTSSTLRLRARCAGTRDRSMALLYQATDRQRRQRRFDSLRKATCVMY</sequence>
<reference evidence="1" key="1">
    <citation type="submission" date="2018-12" db="EMBL/GenBank/DDBJ databases">
        <authorList>
            <person name="Jadhav K."/>
            <person name="Kushwaha B."/>
            <person name="Jadhav I."/>
        </authorList>
    </citation>
    <scope>NUCLEOTIDE SEQUENCE [LARGE SCALE GENOMIC DNA]</scope>
    <source>
        <strain evidence="1">SBS 10</strain>
    </source>
</reference>
<name>A0A432JIQ7_9GAMM</name>
<comment type="caution">
    <text evidence="1">The sequence shown here is derived from an EMBL/GenBank/DDBJ whole genome shotgun (WGS) entry which is preliminary data.</text>
</comment>
<dbReference type="EMBL" id="RXHI01000018">
    <property type="protein sequence ID" value="RUA22359.1"/>
    <property type="molecule type" value="Genomic_DNA"/>
</dbReference>
<gene>
    <name evidence="1" type="ORF">DSL92_06170</name>
</gene>
<accession>A0A432JIQ7</accession>
<protein>
    <submittedName>
        <fullName evidence="1">Uncharacterized protein</fullName>
    </submittedName>
</protein>